<protein>
    <submittedName>
        <fullName evidence="1">Uncharacterized protein</fullName>
    </submittedName>
</protein>
<dbReference type="AlphaFoldDB" id="A0A9Q5SQ24"/>
<comment type="caution">
    <text evidence="1">The sequence shown here is derived from an EMBL/GenBank/DDBJ whole genome shotgun (WGS) entry which is preliminary data.</text>
</comment>
<organism evidence="1 2">
    <name type="scientific">Parabacteroides johnsonii</name>
    <dbReference type="NCBI Taxonomy" id="387661"/>
    <lineage>
        <taxon>Bacteria</taxon>
        <taxon>Pseudomonadati</taxon>
        <taxon>Bacteroidota</taxon>
        <taxon>Bacteroidia</taxon>
        <taxon>Bacteroidales</taxon>
        <taxon>Tannerellaceae</taxon>
        <taxon>Parabacteroides</taxon>
    </lineage>
</organism>
<dbReference type="RefSeq" id="WP_087375670.1">
    <property type="nucleotide sequence ID" value="NZ_CAJLBM010000016.1"/>
</dbReference>
<reference evidence="2" key="1">
    <citation type="submission" date="2017-04" db="EMBL/GenBank/DDBJ databases">
        <title>Function of individual gut microbiota members based on whole genome sequencing of pure cultures obtained from chicken caecum.</title>
        <authorList>
            <person name="Medvecky M."/>
            <person name="Cejkova D."/>
            <person name="Polansky O."/>
            <person name="Karasova D."/>
            <person name="Kubasova T."/>
            <person name="Cizek A."/>
            <person name="Rychlik I."/>
        </authorList>
    </citation>
    <scope>NUCLEOTIDE SEQUENCE [LARGE SCALE GENOMIC DNA]</scope>
    <source>
        <strain evidence="2">An42</strain>
    </source>
</reference>
<evidence type="ECO:0000313" key="1">
    <source>
        <dbReference type="EMBL" id="OUO03570.1"/>
    </source>
</evidence>
<sequence length="353" mass="39624">MKNILLDIFYIGILLVVASCSPSSPSGYSRYGVFPETDEVTVGETALDSVYFRYPYRVEIGNGLAVLLDLHNDSHYLYAFTYPDWQPVAPFGKRGEGPEELLSADRVRLCAPDSVWVLDANRMQITRWSVDVANRQVSRVETVSLDKRLLRTLDFCKTANGFLVDDYTGEHRFHEIGIDGRIIRSMGTVPTEDEGKRENPMALAQVWRSFMDYDPQGGTLAIATQLGEVLEIHNLKTGFHTVLYGPGGEPVFSSQGNEAFPKGIKGYNDVQVTNKHIYVTFDGIAFKEKYRQYETGEKGLEGGRYLYVFDLQGNPVRSFHLNRSVFGLSVNEKDGIVTCTTTDMDKPIVTLNL</sequence>
<gene>
    <name evidence="1" type="ORF">B5F96_15280</name>
</gene>
<dbReference type="Proteomes" id="UP000195975">
    <property type="component" value="Unassembled WGS sequence"/>
</dbReference>
<dbReference type="SUPFAM" id="SSF50969">
    <property type="entry name" value="YVTN repeat-like/Quinoprotein amine dehydrogenase"/>
    <property type="match status" value="1"/>
</dbReference>
<evidence type="ECO:0000313" key="2">
    <source>
        <dbReference type="Proteomes" id="UP000195975"/>
    </source>
</evidence>
<dbReference type="InterPro" id="IPR011044">
    <property type="entry name" value="Quino_amine_DH_bsu"/>
</dbReference>
<dbReference type="EMBL" id="NFIJ01000021">
    <property type="protein sequence ID" value="OUO03570.1"/>
    <property type="molecule type" value="Genomic_DNA"/>
</dbReference>
<name>A0A9Q5SQ24_9BACT</name>
<dbReference type="Pfam" id="PF15869">
    <property type="entry name" value="TolB_like"/>
    <property type="match status" value="1"/>
</dbReference>
<dbReference type="PROSITE" id="PS51257">
    <property type="entry name" value="PROKAR_LIPOPROTEIN"/>
    <property type="match status" value="1"/>
</dbReference>
<accession>A0A9Q5SQ24</accession>
<proteinExistence type="predicted"/>